<evidence type="ECO:0000313" key="2">
    <source>
        <dbReference type="EMBL" id="OUO01360.1"/>
    </source>
</evidence>
<dbReference type="SMART" id="SM00698">
    <property type="entry name" value="MORN"/>
    <property type="match status" value="4"/>
</dbReference>
<dbReference type="EMBL" id="NFII01000005">
    <property type="protein sequence ID" value="OUO01360.1"/>
    <property type="molecule type" value="Genomic_DNA"/>
</dbReference>
<name>A0A1Y3Z179_9BACE</name>
<reference evidence="3" key="1">
    <citation type="submission" date="2017-04" db="EMBL/GenBank/DDBJ databases">
        <title>Function of individual gut microbiota members based on whole genome sequencing of pure cultures obtained from chicken caecum.</title>
        <authorList>
            <person name="Medvecky M."/>
            <person name="Cejkova D."/>
            <person name="Polansky O."/>
            <person name="Karasova D."/>
            <person name="Kubasova T."/>
            <person name="Cizek A."/>
            <person name="Rychlik I."/>
        </authorList>
    </citation>
    <scope>NUCLEOTIDE SEQUENCE [LARGE SCALE GENOMIC DNA]</scope>
    <source>
        <strain evidence="3">An43</strain>
    </source>
</reference>
<dbReference type="Gene3D" id="2.20.110.10">
    <property type="entry name" value="Histone H3 K4-specific methyltransferase SET7/9 N-terminal domain"/>
    <property type="match status" value="2"/>
</dbReference>
<dbReference type="PANTHER" id="PTHR43215:SF14">
    <property type="entry name" value="RADIAL SPOKE HEAD 1 HOMOLOG"/>
    <property type="match status" value="1"/>
</dbReference>
<accession>A0A1Y3Z179</accession>
<evidence type="ECO:0000256" key="1">
    <source>
        <dbReference type="ARBA" id="ARBA00022737"/>
    </source>
</evidence>
<dbReference type="RefSeq" id="WP_087425840.1">
    <property type="nucleotide sequence ID" value="NZ_NFII01000005.1"/>
</dbReference>
<dbReference type="InterPro" id="IPR003409">
    <property type="entry name" value="MORN"/>
</dbReference>
<dbReference type="AlphaFoldDB" id="A0A1Y3Z179"/>
<proteinExistence type="predicted"/>
<dbReference type="PANTHER" id="PTHR43215">
    <property type="entry name" value="RADIAL SPOKE HEAD 1 HOMOLOG"/>
    <property type="match status" value="1"/>
</dbReference>
<dbReference type="Pfam" id="PF02493">
    <property type="entry name" value="MORN"/>
    <property type="match status" value="5"/>
</dbReference>
<dbReference type="SUPFAM" id="SSF82185">
    <property type="entry name" value="Histone H3 K4-specific methyltransferase SET7/9 N-terminal domain"/>
    <property type="match status" value="1"/>
</dbReference>
<gene>
    <name evidence="2" type="ORF">B5F97_06775</name>
</gene>
<protein>
    <recommendedName>
        <fullName evidence="4">MORN repeat protein</fullName>
    </recommendedName>
</protein>
<comment type="caution">
    <text evidence="2">The sequence shown here is derived from an EMBL/GenBank/DDBJ whole genome shotgun (WGS) entry which is preliminary data.</text>
</comment>
<evidence type="ECO:0008006" key="4">
    <source>
        <dbReference type="Google" id="ProtNLM"/>
    </source>
</evidence>
<keyword evidence="1" id="KW-0677">Repeat</keyword>
<sequence>MNRILFLLPLILTLLVSGIVEAKKKIYSNGNIYEGEWKKGVPNGLGKMIYANGNIYEGNWISGIIEGKGKMTYANGDIYEGTWKMSTPNGFGKMTHKNGDWYEGEWYNGRFYNGSCKGYVTDSLWCEGNLQNGKIIDGKCKGYMNENYYDGQWKDGAFIGNCKLKSVNKDIVSFEGTISADTIMHGCTIYSDGSKFNGTLKNYKKNKQGNLSLNNITVYGNWNYDTLISGWGTIKFVSNGENISFTINKTENSYDVQMRNRFGRLLNETSPTSSITINELFKRLNNVSQKLLSQTLEDEKRAMGQQRQEYIAQKTNSFNIHNYMWSVSDINRLKQQNIAKFNQTLKGEKVLLYGTITDFFTGEGDNTAAAYWSNGLLPSTYTQYFIELQGGIIVQAHSYEIEKLNRGETIYVIADLRKNDYHGYVFDARNEILTISLPEMKKKLCEPLGDGVQPDFEYEIMKLVKNIYR</sequence>
<evidence type="ECO:0000313" key="3">
    <source>
        <dbReference type="Proteomes" id="UP000195386"/>
    </source>
</evidence>
<dbReference type="Proteomes" id="UP000195386">
    <property type="component" value="Unassembled WGS sequence"/>
</dbReference>
<organism evidence="2 3">
    <name type="scientific">Bacteroides clarus</name>
    <dbReference type="NCBI Taxonomy" id="626929"/>
    <lineage>
        <taxon>Bacteria</taxon>
        <taxon>Pseudomonadati</taxon>
        <taxon>Bacteroidota</taxon>
        <taxon>Bacteroidia</taxon>
        <taxon>Bacteroidales</taxon>
        <taxon>Bacteroidaceae</taxon>
        <taxon>Bacteroides</taxon>
    </lineage>
</organism>